<dbReference type="PANTHER" id="PTHR33164:SF43">
    <property type="entry name" value="HTH-TYPE TRANSCRIPTIONAL REPRESSOR YETL"/>
    <property type="match status" value="1"/>
</dbReference>
<keyword evidence="4" id="KW-1185">Reference proteome</keyword>
<evidence type="ECO:0000313" key="3">
    <source>
        <dbReference type="EMBL" id="NYD20589.1"/>
    </source>
</evidence>
<dbReference type="EMBL" id="JACCBB010000001">
    <property type="protein sequence ID" value="NYD20589.1"/>
    <property type="molecule type" value="Genomic_DNA"/>
</dbReference>
<dbReference type="CDD" id="cd00090">
    <property type="entry name" value="HTH_ARSR"/>
    <property type="match status" value="1"/>
</dbReference>
<dbReference type="InterPro" id="IPR011991">
    <property type="entry name" value="ArsR-like_HTH"/>
</dbReference>
<dbReference type="Proteomes" id="UP000521922">
    <property type="component" value="Unassembled WGS sequence"/>
</dbReference>
<comment type="caution">
    <text evidence="3">The sequence shown here is derived from an EMBL/GenBank/DDBJ whole genome shotgun (WGS) entry which is preliminary data.</text>
</comment>
<feature type="region of interest" description="Disordered" evidence="1">
    <location>
        <begin position="197"/>
        <end position="232"/>
    </location>
</feature>
<accession>A0A7Y9ASC3</accession>
<dbReference type="InterPro" id="IPR036388">
    <property type="entry name" value="WH-like_DNA-bd_sf"/>
</dbReference>
<organism evidence="3 4">
    <name type="scientific">Kineococcus aurantiacus</name>
    <dbReference type="NCBI Taxonomy" id="37633"/>
    <lineage>
        <taxon>Bacteria</taxon>
        <taxon>Bacillati</taxon>
        <taxon>Actinomycetota</taxon>
        <taxon>Actinomycetes</taxon>
        <taxon>Kineosporiales</taxon>
        <taxon>Kineosporiaceae</taxon>
        <taxon>Kineococcus</taxon>
    </lineage>
</organism>
<dbReference type="Gene3D" id="1.10.10.10">
    <property type="entry name" value="Winged helix-like DNA-binding domain superfamily/Winged helix DNA-binding domain"/>
    <property type="match status" value="1"/>
</dbReference>
<dbReference type="InterPro" id="IPR000835">
    <property type="entry name" value="HTH_MarR-typ"/>
</dbReference>
<dbReference type="SUPFAM" id="SSF46785">
    <property type="entry name" value="Winged helix' DNA-binding domain"/>
    <property type="match status" value="1"/>
</dbReference>
<feature type="domain" description="HTH marR-type" evidence="2">
    <location>
        <begin position="15"/>
        <end position="146"/>
    </location>
</feature>
<dbReference type="RefSeq" id="WP_218884668.1">
    <property type="nucleotide sequence ID" value="NZ_BAAAGN010000002.1"/>
</dbReference>
<dbReference type="GO" id="GO:0003677">
    <property type="term" value="F:DNA binding"/>
    <property type="evidence" value="ECO:0007669"/>
    <property type="project" value="UniProtKB-KW"/>
</dbReference>
<name>A0A7Y9ASC3_9ACTN</name>
<evidence type="ECO:0000259" key="2">
    <source>
        <dbReference type="PROSITE" id="PS50995"/>
    </source>
</evidence>
<protein>
    <submittedName>
        <fullName evidence="3">DNA-binding MarR family transcriptional regulator</fullName>
    </submittedName>
</protein>
<evidence type="ECO:0000256" key="1">
    <source>
        <dbReference type="SAM" id="MobiDB-lite"/>
    </source>
</evidence>
<sequence>MSRTAIFDALSEPVTRRITSGLTRIALVLRTQAWRGAEPEGVTPTQAQALTALREGGDGLRLSELAAQLGVSAPTMSVRVNALIAKGLVLREAGVDKRSIRLRVSPAGAELLERSTQWPDFLTRAVEVLDDREQEDLLRSLVKIVRTLQVEGNIAPQRACVTCSHFRPFAHPGTPLPHHCAYVDAPFADRHLRLACPEHEDAPPPQQQDTWERFTGGTPGSTPGSASGPAPS</sequence>
<evidence type="ECO:0000313" key="4">
    <source>
        <dbReference type="Proteomes" id="UP000521922"/>
    </source>
</evidence>
<dbReference type="PANTHER" id="PTHR33164">
    <property type="entry name" value="TRANSCRIPTIONAL REGULATOR, MARR FAMILY"/>
    <property type="match status" value="1"/>
</dbReference>
<keyword evidence="3" id="KW-0238">DNA-binding</keyword>
<feature type="compositionally biased region" description="Low complexity" evidence="1">
    <location>
        <begin position="220"/>
        <end position="232"/>
    </location>
</feature>
<dbReference type="PROSITE" id="PS50995">
    <property type="entry name" value="HTH_MARR_2"/>
    <property type="match status" value="1"/>
</dbReference>
<proteinExistence type="predicted"/>
<dbReference type="InterPro" id="IPR036390">
    <property type="entry name" value="WH_DNA-bd_sf"/>
</dbReference>
<dbReference type="InterPro" id="IPR039422">
    <property type="entry name" value="MarR/SlyA-like"/>
</dbReference>
<dbReference type="GO" id="GO:0003700">
    <property type="term" value="F:DNA-binding transcription factor activity"/>
    <property type="evidence" value="ECO:0007669"/>
    <property type="project" value="InterPro"/>
</dbReference>
<dbReference type="SMART" id="SM00347">
    <property type="entry name" value="HTH_MARR"/>
    <property type="match status" value="1"/>
</dbReference>
<dbReference type="Pfam" id="PF12802">
    <property type="entry name" value="MarR_2"/>
    <property type="match status" value="1"/>
</dbReference>
<gene>
    <name evidence="3" type="ORF">BJ968_000129</name>
</gene>
<reference evidence="3 4" key="1">
    <citation type="submission" date="2020-07" db="EMBL/GenBank/DDBJ databases">
        <title>Sequencing the genomes of 1000 actinobacteria strains.</title>
        <authorList>
            <person name="Klenk H.-P."/>
        </authorList>
    </citation>
    <scope>NUCLEOTIDE SEQUENCE [LARGE SCALE GENOMIC DNA]</scope>
    <source>
        <strain evidence="3 4">DSM 7487</strain>
    </source>
</reference>
<dbReference type="GO" id="GO:0006950">
    <property type="term" value="P:response to stress"/>
    <property type="evidence" value="ECO:0007669"/>
    <property type="project" value="TreeGrafter"/>
</dbReference>
<dbReference type="AlphaFoldDB" id="A0A7Y9ASC3"/>